<feature type="domain" description="HTH lysR-type" evidence="5">
    <location>
        <begin position="7"/>
        <end position="64"/>
    </location>
</feature>
<evidence type="ECO:0000313" key="7">
    <source>
        <dbReference type="Proteomes" id="UP000003764"/>
    </source>
</evidence>
<dbReference type="CDD" id="cd05466">
    <property type="entry name" value="PBP2_LTTR_substrate"/>
    <property type="match status" value="1"/>
</dbReference>
<dbReference type="InterPro" id="IPR036390">
    <property type="entry name" value="WH_DNA-bd_sf"/>
</dbReference>
<dbReference type="Pfam" id="PF03466">
    <property type="entry name" value="LysR_substrate"/>
    <property type="match status" value="1"/>
</dbReference>
<keyword evidence="2" id="KW-0805">Transcription regulation</keyword>
<dbReference type="PANTHER" id="PTHR30346">
    <property type="entry name" value="TRANSCRIPTIONAL DUAL REGULATOR HCAR-RELATED"/>
    <property type="match status" value="1"/>
</dbReference>
<dbReference type="PROSITE" id="PS50931">
    <property type="entry name" value="HTH_LYSR"/>
    <property type="match status" value="1"/>
</dbReference>
<keyword evidence="4" id="KW-0804">Transcription</keyword>
<keyword evidence="3" id="KW-0238">DNA-binding</keyword>
<dbReference type="Pfam" id="PF00126">
    <property type="entry name" value="HTH_1"/>
    <property type="match status" value="1"/>
</dbReference>
<dbReference type="Proteomes" id="UP000003764">
    <property type="component" value="Unassembled WGS sequence"/>
</dbReference>
<accession>A0ABN0A7S9</accession>
<evidence type="ECO:0000313" key="6">
    <source>
        <dbReference type="EMBL" id="EFG49257.1"/>
    </source>
</evidence>
<protein>
    <submittedName>
        <fullName evidence="6">Transcriptional regulator, LysR family</fullName>
    </submittedName>
</protein>
<dbReference type="Gene3D" id="3.40.190.10">
    <property type="entry name" value="Periplasmic binding protein-like II"/>
    <property type="match status" value="2"/>
</dbReference>
<evidence type="ECO:0000256" key="4">
    <source>
        <dbReference type="ARBA" id="ARBA00023163"/>
    </source>
</evidence>
<gene>
    <name evidence="6" type="primary">cpsY2</name>
    <name evidence="6" type="ORF">HMPREF0061_1441</name>
</gene>
<comment type="caution">
    <text evidence="6">The sequence shown here is derived from an EMBL/GenBank/DDBJ whole genome shotgun (WGS) entry which is preliminary data.</text>
</comment>
<sequence>MVRSERMRIEDLQYFMKVVEVGNMTQAAKDLFIAQPSLSKAMANLESEMGVTLFQRTAKGTILTVQGEEFLQYARQVLEQIDLMNHRYKEGSQANRIFSVSGQHYAFVVDAFVKLLKEMDADQYEATLKEERTFEVLDDVANFISEVGVIYRSNYNQKVLEGAFQEKQLTFTPLFKTAPHVFIDKGHPLAKQATISLDDLTAYPRLSYEQGTHNSFYYWEEILADIPVPKRIIVSDRATLFNLLIGLDGYTISSGIINDDLNSPDILAIPLESDEVIELGYLTANRHQLSSIAKRYLGLLEESIQQYAK</sequence>
<dbReference type="EMBL" id="ADNT01000092">
    <property type="protein sequence ID" value="EFG49257.1"/>
    <property type="molecule type" value="Genomic_DNA"/>
</dbReference>
<name>A0ABN0A7S9_AERVM</name>
<dbReference type="PRINTS" id="PR00039">
    <property type="entry name" value="HTHLYSR"/>
</dbReference>
<evidence type="ECO:0000256" key="2">
    <source>
        <dbReference type="ARBA" id="ARBA00023015"/>
    </source>
</evidence>
<organism evidence="6 7">
    <name type="scientific">Aerococcus viridans (strain ATCC 11563 / DSM 20340 / CCUG 4311 / JCM 20461 / NBRC 12219 / NCTC 8251 / M1)</name>
    <dbReference type="NCBI Taxonomy" id="655812"/>
    <lineage>
        <taxon>Bacteria</taxon>
        <taxon>Bacillati</taxon>
        <taxon>Bacillota</taxon>
        <taxon>Bacilli</taxon>
        <taxon>Lactobacillales</taxon>
        <taxon>Aerococcaceae</taxon>
        <taxon>Aerococcus</taxon>
    </lineage>
</organism>
<proteinExistence type="inferred from homology"/>
<evidence type="ECO:0000259" key="5">
    <source>
        <dbReference type="PROSITE" id="PS50931"/>
    </source>
</evidence>
<reference evidence="6 7" key="1">
    <citation type="submission" date="2010-04" db="EMBL/GenBank/DDBJ databases">
        <authorList>
            <person name="Muzny D."/>
            <person name="Qin X."/>
            <person name="Deng J."/>
            <person name="Jiang H."/>
            <person name="Liu Y."/>
            <person name="Qu J."/>
            <person name="Song X.-Z."/>
            <person name="Zhang L."/>
            <person name="Thornton R."/>
            <person name="Coyle M."/>
            <person name="Francisco L."/>
            <person name="Jackson L."/>
            <person name="Javaid M."/>
            <person name="Korchina V."/>
            <person name="Kovar C."/>
            <person name="Mata R."/>
            <person name="Mathew T."/>
            <person name="Ngo R."/>
            <person name="Nguyen L."/>
            <person name="Nguyen N."/>
            <person name="Okwuonu G."/>
            <person name="Ongeri F."/>
            <person name="Pham C."/>
            <person name="Simmons D."/>
            <person name="Wilczek-Boney K."/>
            <person name="Hale W."/>
            <person name="Jakkamsetti A."/>
            <person name="Pham P."/>
            <person name="Ruth R."/>
            <person name="San Lucas F."/>
            <person name="Warren J."/>
            <person name="Zhang J."/>
            <person name="Zhao Z."/>
            <person name="Zhou C."/>
            <person name="Zhu D."/>
            <person name="Lee S."/>
            <person name="Bess C."/>
            <person name="Blankenburg K."/>
            <person name="Forbes L."/>
            <person name="Fu Q."/>
            <person name="Gubbala S."/>
            <person name="Hirani K."/>
            <person name="Jayaseelan J.C."/>
            <person name="Lara F."/>
            <person name="Munidasa M."/>
            <person name="Palculict T."/>
            <person name="Patil S."/>
            <person name="Pu L.-L."/>
            <person name="Saada N."/>
            <person name="Tang L."/>
            <person name="Weissenberger G."/>
            <person name="Zhu Y."/>
            <person name="Hemphill L."/>
            <person name="Shang Y."/>
            <person name="Youmans B."/>
            <person name="Ayvaz T."/>
            <person name="Ross M."/>
            <person name="Santibanez J."/>
            <person name="Aqrawi P."/>
            <person name="Gross S."/>
            <person name="Joshi V."/>
            <person name="Fowler G."/>
            <person name="Nazareth L."/>
            <person name="Reid J."/>
            <person name="Worley K."/>
            <person name="Petrosino J."/>
            <person name="Highlander S."/>
            <person name="Gibbs R."/>
            <person name="Gibbs R."/>
        </authorList>
    </citation>
    <scope>NUCLEOTIDE SEQUENCE [LARGE SCALE GENOMIC DNA]</scope>
    <source>
        <strain evidence="6 7">ATCC 11563</strain>
    </source>
</reference>
<evidence type="ECO:0000256" key="3">
    <source>
        <dbReference type="ARBA" id="ARBA00023125"/>
    </source>
</evidence>
<dbReference type="PANTHER" id="PTHR30346:SF0">
    <property type="entry name" value="HCA OPERON TRANSCRIPTIONAL ACTIVATOR HCAR"/>
    <property type="match status" value="1"/>
</dbReference>
<dbReference type="InterPro" id="IPR000847">
    <property type="entry name" value="LysR_HTH_N"/>
</dbReference>
<comment type="similarity">
    <text evidence="1">Belongs to the LysR transcriptional regulatory family.</text>
</comment>
<dbReference type="InterPro" id="IPR005119">
    <property type="entry name" value="LysR_subst-bd"/>
</dbReference>
<dbReference type="SUPFAM" id="SSF53850">
    <property type="entry name" value="Periplasmic binding protein-like II"/>
    <property type="match status" value="1"/>
</dbReference>
<dbReference type="InterPro" id="IPR036388">
    <property type="entry name" value="WH-like_DNA-bd_sf"/>
</dbReference>
<dbReference type="Gene3D" id="1.10.10.10">
    <property type="entry name" value="Winged helix-like DNA-binding domain superfamily/Winged helix DNA-binding domain"/>
    <property type="match status" value="1"/>
</dbReference>
<evidence type="ECO:0000256" key="1">
    <source>
        <dbReference type="ARBA" id="ARBA00009437"/>
    </source>
</evidence>
<keyword evidence="7" id="KW-1185">Reference proteome</keyword>
<dbReference type="SUPFAM" id="SSF46785">
    <property type="entry name" value="Winged helix' DNA-binding domain"/>
    <property type="match status" value="1"/>
</dbReference>